<dbReference type="AlphaFoldDB" id="A0AAV7Q345"/>
<dbReference type="PROSITE" id="PS00345">
    <property type="entry name" value="ETS_DOMAIN_1"/>
    <property type="match status" value="1"/>
</dbReference>
<gene>
    <name evidence="6" type="ORF">NDU88_010738</name>
</gene>
<dbReference type="PRINTS" id="PR00454">
    <property type="entry name" value="ETSDOMAIN"/>
</dbReference>
<dbReference type="Gene3D" id="1.10.10.10">
    <property type="entry name" value="Winged helix-like DNA-binding domain superfamily/Winged helix DNA-binding domain"/>
    <property type="match status" value="1"/>
</dbReference>
<organism evidence="6 7">
    <name type="scientific">Pleurodeles waltl</name>
    <name type="common">Iberian ribbed newt</name>
    <dbReference type="NCBI Taxonomy" id="8319"/>
    <lineage>
        <taxon>Eukaryota</taxon>
        <taxon>Metazoa</taxon>
        <taxon>Chordata</taxon>
        <taxon>Craniata</taxon>
        <taxon>Vertebrata</taxon>
        <taxon>Euteleostomi</taxon>
        <taxon>Amphibia</taxon>
        <taxon>Batrachia</taxon>
        <taxon>Caudata</taxon>
        <taxon>Salamandroidea</taxon>
        <taxon>Salamandridae</taxon>
        <taxon>Pleurodelinae</taxon>
        <taxon>Pleurodeles</taxon>
    </lineage>
</organism>
<dbReference type="Pfam" id="PF00178">
    <property type="entry name" value="Ets"/>
    <property type="match status" value="1"/>
</dbReference>
<name>A0AAV7Q345_PLEWA</name>
<dbReference type="PROSITE" id="PS00346">
    <property type="entry name" value="ETS_DOMAIN_2"/>
    <property type="match status" value="1"/>
</dbReference>
<protein>
    <recommendedName>
        <fullName evidence="5">ETS domain-containing protein</fullName>
    </recommendedName>
</protein>
<evidence type="ECO:0000256" key="4">
    <source>
        <dbReference type="SAM" id="MobiDB-lite"/>
    </source>
</evidence>
<evidence type="ECO:0000313" key="7">
    <source>
        <dbReference type="Proteomes" id="UP001066276"/>
    </source>
</evidence>
<dbReference type="PANTHER" id="PTHR11849">
    <property type="entry name" value="ETS"/>
    <property type="match status" value="1"/>
</dbReference>
<evidence type="ECO:0000313" key="6">
    <source>
        <dbReference type="EMBL" id="KAJ1132425.1"/>
    </source>
</evidence>
<dbReference type="SMART" id="SM00413">
    <property type="entry name" value="ETS"/>
    <property type="match status" value="1"/>
</dbReference>
<dbReference type="InterPro" id="IPR000418">
    <property type="entry name" value="Ets_dom"/>
</dbReference>
<dbReference type="GO" id="GO:0005634">
    <property type="term" value="C:nucleus"/>
    <property type="evidence" value="ECO:0007669"/>
    <property type="project" value="UniProtKB-SubCell"/>
</dbReference>
<dbReference type="GO" id="GO:0043565">
    <property type="term" value="F:sequence-specific DNA binding"/>
    <property type="evidence" value="ECO:0007669"/>
    <property type="project" value="InterPro"/>
</dbReference>
<evidence type="ECO:0000256" key="2">
    <source>
        <dbReference type="ARBA" id="ARBA00023125"/>
    </source>
</evidence>
<evidence type="ECO:0000259" key="5">
    <source>
        <dbReference type="PROSITE" id="PS50061"/>
    </source>
</evidence>
<keyword evidence="7" id="KW-1185">Reference proteome</keyword>
<dbReference type="InterPro" id="IPR036390">
    <property type="entry name" value="WH_DNA-bd_sf"/>
</dbReference>
<dbReference type="PROSITE" id="PS50061">
    <property type="entry name" value="ETS_DOMAIN_3"/>
    <property type="match status" value="1"/>
</dbReference>
<dbReference type="EMBL" id="JANPWB010000011">
    <property type="protein sequence ID" value="KAJ1132425.1"/>
    <property type="molecule type" value="Genomic_DNA"/>
</dbReference>
<evidence type="ECO:0000256" key="3">
    <source>
        <dbReference type="RuleBase" id="RU004019"/>
    </source>
</evidence>
<dbReference type="InterPro" id="IPR046328">
    <property type="entry name" value="ETS_fam"/>
</dbReference>
<dbReference type="PANTHER" id="PTHR11849:SF209">
    <property type="entry name" value="ETS TRANSLOCATION VARIANT 2"/>
    <property type="match status" value="1"/>
</dbReference>
<dbReference type="GO" id="GO:0030154">
    <property type="term" value="P:cell differentiation"/>
    <property type="evidence" value="ECO:0007669"/>
    <property type="project" value="TreeGrafter"/>
</dbReference>
<reference evidence="6" key="1">
    <citation type="journal article" date="2022" name="bioRxiv">
        <title>Sequencing and chromosome-scale assembly of the giantPleurodeles waltlgenome.</title>
        <authorList>
            <person name="Brown T."/>
            <person name="Elewa A."/>
            <person name="Iarovenko S."/>
            <person name="Subramanian E."/>
            <person name="Araus A.J."/>
            <person name="Petzold A."/>
            <person name="Susuki M."/>
            <person name="Suzuki K.-i.T."/>
            <person name="Hayashi T."/>
            <person name="Toyoda A."/>
            <person name="Oliveira C."/>
            <person name="Osipova E."/>
            <person name="Leigh N.D."/>
            <person name="Simon A."/>
            <person name="Yun M.H."/>
        </authorList>
    </citation>
    <scope>NUCLEOTIDE SEQUENCE</scope>
    <source>
        <strain evidence="6">20211129_DDA</strain>
        <tissue evidence="6">Liver</tissue>
    </source>
</reference>
<comment type="similarity">
    <text evidence="1 3">Belongs to the ETS family.</text>
</comment>
<dbReference type="SUPFAM" id="SSF46785">
    <property type="entry name" value="Winged helix' DNA-binding domain"/>
    <property type="match status" value="1"/>
</dbReference>
<dbReference type="Proteomes" id="UP001066276">
    <property type="component" value="Chromosome 7"/>
</dbReference>
<evidence type="ECO:0000256" key="1">
    <source>
        <dbReference type="ARBA" id="ARBA00005562"/>
    </source>
</evidence>
<feature type="domain" description="ETS" evidence="5">
    <location>
        <begin position="227"/>
        <end position="307"/>
    </location>
</feature>
<accession>A0AAV7Q345</accession>
<dbReference type="InterPro" id="IPR036388">
    <property type="entry name" value="WH-like_DNA-bd_sf"/>
</dbReference>
<feature type="region of interest" description="Disordered" evidence="4">
    <location>
        <begin position="190"/>
        <end position="218"/>
    </location>
</feature>
<keyword evidence="2 3" id="KW-0238">DNA-binding</keyword>
<feature type="region of interest" description="Disordered" evidence="4">
    <location>
        <begin position="124"/>
        <end position="145"/>
    </location>
</feature>
<proteinExistence type="inferred from homology"/>
<keyword evidence="3" id="KW-0539">Nucleus</keyword>
<dbReference type="GO" id="GO:0000981">
    <property type="term" value="F:DNA-binding transcription factor activity, RNA polymerase II-specific"/>
    <property type="evidence" value="ECO:0007669"/>
    <property type="project" value="TreeGrafter"/>
</dbReference>
<comment type="subcellular location">
    <subcellularLocation>
        <location evidence="3">Nucleus</location>
    </subcellularLocation>
</comment>
<comment type="caution">
    <text evidence="6">The sequence shown here is derived from an EMBL/GenBank/DDBJ whole genome shotgun (WGS) entry which is preliminary data.</text>
</comment>
<feature type="compositionally biased region" description="Low complexity" evidence="4">
    <location>
        <begin position="204"/>
        <end position="218"/>
    </location>
</feature>
<feature type="region of interest" description="Disordered" evidence="4">
    <location>
        <begin position="328"/>
        <end position="354"/>
    </location>
</feature>
<sequence length="354" mass="39536">MESGGYYCEDLSLQEVPGPKMEAPDFGLDSPFLLENTGPRNGYYSDASFEKEMENFQSAKGPLTFPGSGDYGVSPYLEPSYWGPCEIGSTASGYVQASSLVPDGDGFGQSYETLLPVPERELDLLPPPGAHAPQADAHSAPAQGHHALKEEASLGEQSFSWASVDWSGWNEPPWDGTYSQRSTPDCGYYQTYSAPHPKPPKQHPVPSTRAPAQAGAARALHSGSGPIQLWQFLLELLQDRSCQTFISWTGNGWEFKLSDPSEVARRWGKRKNKPRMTYEKLSRGLRYYYHKDIIHKTGGQRYVYRFVCNVQHLLGKTSHEMLQEMDVPSLDGQSRRPDPSQRNHKTQCQDLENL</sequence>